<reference evidence="1" key="1">
    <citation type="submission" date="2022-10" db="EMBL/GenBank/DDBJ databases">
        <title>Genome sequence of Actinomyces israelii ATCC 10048.</title>
        <authorList>
            <person name="Watt R.M."/>
            <person name="Tong W.M."/>
        </authorList>
    </citation>
    <scope>NUCLEOTIDE SEQUENCE</scope>
    <source>
        <strain evidence="1">ATCC 10048</strain>
    </source>
</reference>
<evidence type="ECO:0000313" key="1">
    <source>
        <dbReference type="EMBL" id="MCZ0858752.1"/>
    </source>
</evidence>
<comment type="caution">
    <text evidence="1">The sequence shown here is derived from an EMBL/GenBank/DDBJ whole genome shotgun (WGS) entry which is preliminary data.</text>
</comment>
<keyword evidence="2" id="KW-1185">Reference proteome</keyword>
<sequence length="336" mass="37547">MMRVGGSFTSALTSFAGLGMALMLEEAGITRVRLGWTDTAEPRLMISGEGVDDLGIARIVHAHATRSATDDSWLEMSLEEKPWSSGTAVFSPRIKEAQSDEEWHYLQIRRSQGIDQVIEESRRWLDLDLLGALGEPAYWRFRRNHPDPDQGASRWEMKTRNHGGEFVGDRLRSLAGIVAGRTVEGVLEGINGSSTVDEAYRGKRSDESRTATGLARPRFTDSALAWCGLWGLAAFPVVHRVRFPSTTAGHVRTGRRSEELVVPVLIGRYSVERWRAVIVSSQVLAAVGDDLTVRRNARQWLTRHGVRAVLHFPLQMTDNKFPERYLGDGRNELLTI</sequence>
<proteinExistence type="predicted"/>
<name>A0ABT4IAJ2_9ACTO</name>
<dbReference type="EMBL" id="JAPTMY010000029">
    <property type="protein sequence ID" value="MCZ0858752.1"/>
    <property type="molecule type" value="Genomic_DNA"/>
</dbReference>
<dbReference type="Proteomes" id="UP001072034">
    <property type="component" value="Unassembled WGS sequence"/>
</dbReference>
<organism evidence="1 2">
    <name type="scientific">Actinomyces israelii</name>
    <dbReference type="NCBI Taxonomy" id="1659"/>
    <lineage>
        <taxon>Bacteria</taxon>
        <taxon>Bacillati</taxon>
        <taxon>Actinomycetota</taxon>
        <taxon>Actinomycetes</taxon>
        <taxon>Actinomycetales</taxon>
        <taxon>Actinomycetaceae</taxon>
        <taxon>Actinomyces</taxon>
    </lineage>
</organism>
<evidence type="ECO:0000313" key="2">
    <source>
        <dbReference type="Proteomes" id="UP001072034"/>
    </source>
</evidence>
<gene>
    <name evidence="1" type="ORF">OHJ16_11950</name>
</gene>
<protein>
    <submittedName>
        <fullName evidence="1">Uncharacterized protein</fullName>
    </submittedName>
</protein>
<dbReference type="RefSeq" id="WP_268918085.1">
    <property type="nucleotide sequence ID" value="NZ_CP124548.1"/>
</dbReference>
<accession>A0ABT4IAJ2</accession>